<evidence type="ECO:0000256" key="18">
    <source>
        <dbReference type="ARBA" id="ARBA00045357"/>
    </source>
</evidence>
<dbReference type="Proteomes" id="UP001458880">
    <property type="component" value="Unassembled WGS sequence"/>
</dbReference>
<dbReference type="PANTHER" id="PTHR42886">
    <property type="entry name" value="RE40534P-RELATED"/>
    <property type="match status" value="1"/>
</dbReference>
<dbReference type="PANTHER" id="PTHR42886:SF29">
    <property type="entry name" value="PUMMELIG, ISOFORM A"/>
    <property type="match status" value="1"/>
</dbReference>
<keyword evidence="13" id="KW-0012">Acyltransferase</keyword>
<dbReference type="GO" id="GO:0055088">
    <property type="term" value="P:lipid homeostasis"/>
    <property type="evidence" value="ECO:0007669"/>
    <property type="project" value="TreeGrafter"/>
</dbReference>
<keyword evidence="9" id="KW-0808">Transferase</keyword>
<organism evidence="27 28">
    <name type="scientific">Popillia japonica</name>
    <name type="common">Japanese beetle</name>
    <dbReference type="NCBI Taxonomy" id="7064"/>
    <lineage>
        <taxon>Eukaryota</taxon>
        <taxon>Metazoa</taxon>
        <taxon>Ecdysozoa</taxon>
        <taxon>Arthropoda</taxon>
        <taxon>Hexapoda</taxon>
        <taxon>Insecta</taxon>
        <taxon>Pterygota</taxon>
        <taxon>Neoptera</taxon>
        <taxon>Endopterygota</taxon>
        <taxon>Coleoptera</taxon>
        <taxon>Polyphaga</taxon>
        <taxon>Scarabaeiformia</taxon>
        <taxon>Scarabaeidae</taxon>
        <taxon>Rutelinae</taxon>
        <taxon>Popillia</taxon>
    </lineage>
</organism>
<comment type="catalytic activity">
    <reaction evidence="23">
        <text>1-(9Z-octadecenoyl)-sn-glycero-3-phosphate + (5Z,8Z,11Z,14Z)-eicosatetraenoyl-CoA = 1-(9Z)-octadecenoyl-2-(5Z,8Z,11Z,14Z)-eicosatetraenoyl-sn-glycero-3-phosphate + CoA</text>
        <dbReference type="Rhea" id="RHEA:37443"/>
        <dbReference type="ChEBI" id="CHEBI:57287"/>
        <dbReference type="ChEBI" id="CHEBI:57368"/>
        <dbReference type="ChEBI" id="CHEBI:74544"/>
        <dbReference type="ChEBI" id="CHEBI:74928"/>
    </reaction>
    <physiologicalReaction direction="left-to-right" evidence="23">
        <dbReference type="Rhea" id="RHEA:37444"/>
    </physiologicalReaction>
</comment>
<dbReference type="GO" id="GO:0003841">
    <property type="term" value="F:1-acylglycerol-3-phosphate O-acyltransferase activity"/>
    <property type="evidence" value="ECO:0007669"/>
    <property type="project" value="UniProtKB-EC"/>
</dbReference>
<evidence type="ECO:0000256" key="24">
    <source>
        <dbReference type="ARBA" id="ARBA00049561"/>
    </source>
</evidence>
<dbReference type="GO" id="GO:0030154">
    <property type="term" value="P:cell differentiation"/>
    <property type="evidence" value="ECO:0007669"/>
    <property type="project" value="UniProtKB-KW"/>
</dbReference>
<evidence type="ECO:0000256" key="5">
    <source>
        <dbReference type="ARBA" id="ARBA00013211"/>
    </source>
</evidence>
<evidence type="ECO:0000256" key="16">
    <source>
        <dbReference type="ARBA" id="ARBA00040731"/>
    </source>
</evidence>
<accession>A0AAW1MIK1</accession>
<dbReference type="EMBL" id="JASPKY010000043">
    <property type="protein sequence ID" value="KAK9745960.1"/>
    <property type="molecule type" value="Genomic_DNA"/>
</dbReference>
<dbReference type="GO" id="GO:0006631">
    <property type="term" value="P:fatty acid metabolic process"/>
    <property type="evidence" value="ECO:0007669"/>
    <property type="project" value="UniProtKB-KW"/>
</dbReference>
<keyword evidence="27" id="KW-0378">Hydrolase</keyword>
<comment type="subcellular location">
    <subcellularLocation>
        <location evidence="3">Cytoplasm</location>
    </subcellularLocation>
    <subcellularLocation>
        <location evidence="4">Lipid droplet</location>
    </subcellularLocation>
</comment>
<evidence type="ECO:0000256" key="21">
    <source>
        <dbReference type="ARBA" id="ARBA00047849"/>
    </source>
</evidence>
<evidence type="ECO:0000256" key="2">
    <source>
        <dbReference type="ARBA" id="ARBA00000816"/>
    </source>
</evidence>
<comment type="catalytic activity">
    <reaction evidence="22">
        <text>1-(5Z,8Z,11Z,14Z-eicosatetraenoyl)-sn-glycero-3-phosphate + (9Z)-octadecenoyl-CoA = 1-(5Z,8Z,11Z,14Z)-eicosatetraenoyl-2-(9Z)-octadecenoyl-sn-glycero-3-phosphate + CoA</text>
        <dbReference type="Rhea" id="RHEA:37455"/>
        <dbReference type="ChEBI" id="CHEBI:57287"/>
        <dbReference type="ChEBI" id="CHEBI:57387"/>
        <dbReference type="ChEBI" id="CHEBI:74938"/>
        <dbReference type="ChEBI" id="CHEBI:74941"/>
    </reaction>
    <physiologicalReaction direction="left-to-right" evidence="22">
        <dbReference type="Rhea" id="RHEA:37456"/>
    </physiologicalReaction>
</comment>
<keyword evidence="10" id="KW-0221">Differentiation</keyword>
<comment type="catalytic activity">
    <reaction evidence="14">
        <text>1-(9Z-octadecenoyl)-sn-glycero-3-phosphate + octadecanoyl-CoA = 1-(9Z-octadecenoyl)-2-octadecanoyl-sn-glycero-3-phosphate + CoA</text>
        <dbReference type="Rhea" id="RHEA:37147"/>
        <dbReference type="ChEBI" id="CHEBI:57287"/>
        <dbReference type="ChEBI" id="CHEBI:57394"/>
        <dbReference type="ChEBI" id="CHEBI:74544"/>
        <dbReference type="ChEBI" id="CHEBI:74552"/>
    </reaction>
    <physiologicalReaction direction="left-to-right" evidence="14">
        <dbReference type="Rhea" id="RHEA:37148"/>
    </physiologicalReaction>
</comment>
<dbReference type="InterPro" id="IPR000073">
    <property type="entry name" value="AB_hydrolase_1"/>
</dbReference>
<evidence type="ECO:0000256" key="10">
    <source>
        <dbReference type="ARBA" id="ARBA00022782"/>
    </source>
</evidence>
<comment type="catalytic activity">
    <reaction evidence="20">
        <text>1-octadecanoyl-sn-glycero-3-phosphate + (9Z)-octadecenoyl-CoA = 1-octadecanoyl-2-(9Z-octadecenoyl)-sn-glycero-3-phosphate + CoA</text>
        <dbReference type="Rhea" id="RHEA:37163"/>
        <dbReference type="ChEBI" id="CHEBI:57287"/>
        <dbReference type="ChEBI" id="CHEBI:57387"/>
        <dbReference type="ChEBI" id="CHEBI:74560"/>
        <dbReference type="ChEBI" id="CHEBI:74565"/>
    </reaction>
    <physiologicalReaction direction="left-to-right" evidence="20">
        <dbReference type="Rhea" id="RHEA:37164"/>
    </physiologicalReaction>
</comment>
<dbReference type="PRINTS" id="PR00111">
    <property type="entry name" value="ABHYDROLASE"/>
</dbReference>
<dbReference type="FunFam" id="3.40.50.1820:FF:000019">
    <property type="entry name" value="1-acylglycerol-3-phosphate O-acyltransferase ABHD5"/>
    <property type="match status" value="1"/>
</dbReference>
<evidence type="ECO:0000256" key="13">
    <source>
        <dbReference type="ARBA" id="ARBA00023315"/>
    </source>
</evidence>
<dbReference type="EC" id="2.3.1.51" evidence="5"/>
<dbReference type="AlphaFoldDB" id="A0AAW1MIK1"/>
<dbReference type="GO" id="GO:0052689">
    <property type="term" value="F:carboxylic ester hydrolase activity"/>
    <property type="evidence" value="ECO:0007669"/>
    <property type="project" value="TreeGrafter"/>
</dbReference>
<keyword evidence="8" id="KW-0551">Lipid droplet</keyword>
<evidence type="ECO:0000256" key="17">
    <source>
        <dbReference type="ARBA" id="ARBA00042413"/>
    </source>
</evidence>
<evidence type="ECO:0000256" key="25">
    <source>
        <dbReference type="SAM" id="MobiDB-lite"/>
    </source>
</evidence>
<dbReference type="Pfam" id="PF00561">
    <property type="entry name" value="Abhydrolase_1"/>
    <property type="match status" value="1"/>
</dbReference>
<keyword evidence="6" id="KW-0963">Cytoplasm</keyword>
<evidence type="ECO:0000256" key="1">
    <source>
        <dbReference type="ARBA" id="ARBA00000300"/>
    </source>
</evidence>
<keyword evidence="12" id="KW-0443">Lipid metabolism</keyword>
<dbReference type="GO" id="GO:0006654">
    <property type="term" value="P:phosphatidic acid biosynthetic process"/>
    <property type="evidence" value="ECO:0007669"/>
    <property type="project" value="TreeGrafter"/>
</dbReference>
<dbReference type="GO" id="GO:0005811">
    <property type="term" value="C:lipid droplet"/>
    <property type="evidence" value="ECO:0007669"/>
    <property type="project" value="UniProtKB-SubCell"/>
</dbReference>
<gene>
    <name evidence="27" type="ORF">QE152_g6506</name>
</gene>
<evidence type="ECO:0000256" key="19">
    <source>
        <dbReference type="ARBA" id="ARBA00047525"/>
    </source>
</evidence>
<comment type="catalytic activity">
    <reaction evidence="19">
        <text>1-hexadecanoyl-sn-glycero-3-phosphate + (9Z)-octadecenoyl-CoA = 1-hexadecanoyl-2-(9Z-octadecenoyl)-sn-glycero-3-phosphate + CoA</text>
        <dbReference type="Rhea" id="RHEA:33187"/>
        <dbReference type="ChEBI" id="CHEBI:57287"/>
        <dbReference type="ChEBI" id="CHEBI:57387"/>
        <dbReference type="ChEBI" id="CHEBI:57518"/>
        <dbReference type="ChEBI" id="CHEBI:64839"/>
    </reaction>
    <physiologicalReaction direction="left-to-right" evidence="19">
        <dbReference type="Rhea" id="RHEA:33188"/>
    </physiologicalReaction>
</comment>
<evidence type="ECO:0000256" key="20">
    <source>
        <dbReference type="ARBA" id="ARBA00047543"/>
    </source>
</evidence>
<sequence>MSHNQATTTTTTEIVEITQSTTWFTTEWISWSKYSETMLRSIEKKILQNIKSVYRGWFVDIYCPVVGKCDKIWTISLNTDSPNTPLVLLHGFGAGVALWCLNLDSLAASRPVFAIDLLGFGRSSRPKFSTNALEAENQMVKAIEEWRKEMNLENFVLLGHSMGGFLATSYAISHPHRVKHLILADPWGFPERPAEQTVQIPLWIKVLAFTLQPFNPLWAVRAAGPFGQWLIHKARPDISRKYEAYVNDVSLIPQYIYQCNSQKPSGESAFHSMMQGFGWAKHPMVKRIHELNKDVPITLMYGAKSWVDNMAAEIVKETRINSFVQSHIIMGAGHHVYADKPEVFNKHVAEACATADADTSVRQISLTTPEEAKLDLQSDENPINKPNTSTPTT</sequence>
<comment type="caution">
    <text evidence="27">The sequence shown here is derived from an EMBL/GenBank/DDBJ whole genome shotgun (WGS) entry which is preliminary data.</text>
</comment>
<feature type="region of interest" description="Disordered" evidence="25">
    <location>
        <begin position="370"/>
        <end position="393"/>
    </location>
</feature>
<evidence type="ECO:0000256" key="9">
    <source>
        <dbReference type="ARBA" id="ARBA00022679"/>
    </source>
</evidence>
<evidence type="ECO:0000313" key="28">
    <source>
        <dbReference type="Proteomes" id="UP001458880"/>
    </source>
</evidence>
<reference evidence="27 28" key="1">
    <citation type="journal article" date="2024" name="BMC Genomics">
        <title>De novo assembly and annotation of Popillia japonica's genome with initial clues to its potential as an invasive pest.</title>
        <authorList>
            <person name="Cucini C."/>
            <person name="Boschi S."/>
            <person name="Funari R."/>
            <person name="Cardaioli E."/>
            <person name="Iannotti N."/>
            <person name="Marturano G."/>
            <person name="Paoli F."/>
            <person name="Bruttini M."/>
            <person name="Carapelli A."/>
            <person name="Frati F."/>
            <person name="Nardi F."/>
        </authorList>
    </citation>
    <scope>NUCLEOTIDE SEQUENCE [LARGE SCALE GENOMIC DNA]</scope>
    <source>
        <strain evidence="27">DMR45628</strain>
    </source>
</reference>
<feature type="compositionally biased region" description="Polar residues" evidence="25">
    <location>
        <begin position="379"/>
        <end position="393"/>
    </location>
</feature>
<evidence type="ECO:0000256" key="14">
    <source>
        <dbReference type="ARBA" id="ARBA00036296"/>
    </source>
</evidence>
<evidence type="ECO:0000256" key="7">
    <source>
        <dbReference type="ARBA" id="ARBA00022516"/>
    </source>
</evidence>
<evidence type="ECO:0000256" key="22">
    <source>
        <dbReference type="ARBA" id="ARBA00048632"/>
    </source>
</evidence>
<proteinExistence type="inferred from homology"/>
<keyword evidence="11" id="KW-0276">Fatty acid metabolism</keyword>
<evidence type="ECO:0000256" key="15">
    <source>
        <dbReference type="ARBA" id="ARBA00038097"/>
    </source>
</evidence>
<evidence type="ECO:0000256" key="8">
    <source>
        <dbReference type="ARBA" id="ARBA00022677"/>
    </source>
</evidence>
<keyword evidence="28" id="KW-1185">Reference proteome</keyword>
<comment type="catalytic activity">
    <reaction evidence="2">
        <text>1-(9Z-octadecenoyl)-sn-glycero-3-phosphate + hexadecanoyl-CoA = 1-(9Z)-octadecenoyl-2-hexadecanoyl-sn-glycero-3-phosphate + CoA</text>
        <dbReference type="Rhea" id="RHEA:37143"/>
        <dbReference type="ChEBI" id="CHEBI:57287"/>
        <dbReference type="ChEBI" id="CHEBI:57379"/>
        <dbReference type="ChEBI" id="CHEBI:74544"/>
        <dbReference type="ChEBI" id="CHEBI:74551"/>
    </reaction>
    <physiologicalReaction direction="left-to-right" evidence="2">
        <dbReference type="Rhea" id="RHEA:37144"/>
    </physiologicalReaction>
</comment>
<comment type="function">
    <text evidence="18">Coenzyme A-dependent lysophosphatidic acid acyltransferase that catalyzes the transfer of an acyl group on a lysophosphatidic acid. Functions preferentially with 1-oleoyl-lysophosphatidic acid followed by 1-palmitoyl-lysophosphatidic acid, 1-stearoyl-lysophosphatidic acid and 1-arachidonoyl-lysophosphatidic acid as lipid acceptor. Functions preferentially with arachidonoyl-CoA followed by oleoyl-CoA as acyl group donors. Functions in phosphatidic acid biosynthesis. May regulate the cellular storage of triacylglycerol through activation of the phospholipase PNPLA2. Involved in keratinocyte differentiation. Regulates lipid droplet fusion.</text>
</comment>
<comment type="catalytic activity">
    <reaction evidence="21">
        <text>eicosanoyl-CoA + 1-(9Z-octadecenoyl)-sn-glycero-3-phosphate = 1-(9Z)-octadecenoyl-2-eicosanoyl-sn-glycero-3-phosphate + CoA</text>
        <dbReference type="Rhea" id="RHEA:37451"/>
        <dbReference type="ChEBI" id="CHEBI:57287"/>
        <dbReference type="ChEBI" id="CHEBI:57380"/>
        <dbReference type="ChEBI" id="CHEBI:74544"/>
        <dbReference type="ChEBI" id="CHEBI:74937"/>
    </reaction>
    <physiologicalReaction direction="left-to-right" evidence="21">
        <dbReference type="Rhea" id="RHEA:37452"/>
    </physiologicalReaction>
</comment>
<evidence type="ECO:0000256" key="11">
    <source>
        <dbReference type="ARBA" id="ARBA00022832"/>
    </source>
</evidence>
<comment type="similarity">
    <text evidence="15">Belongs to the peptidase S33 family. ABHD4/ABHD5 subfamily.</text>
</comment>
<protein>
    <recommendedName>
        <fullName evidence="16">1-acylglycerol-3-phosphate O-acyltransferase ABHD5</fullName>
        <ecNumber evidence="5">2.3.1.51</ecNumber>
    </recommendedName>
    <alternativeName>
        <fullName evidence="17">Abhydrolase domain-containing protein 5</fullName>
    </alternativeName>
</protein>
<dbReference type="GO" id="GO:0005739">
    <property type="term" value="C:mitochondrion"/>
    <property type="evidence" value="ECO:0007669"/>
    <property type="project" value="TreeGrafter"/>
</dbReference>
<evidence type="ECO:0000256" key="3">
    <source>
        <dbReference type="ARBA" id="ARBA00004496"/>
    </source>
</evidence>
<keyword evidence="7" id="KW-0444">Lipid biosynthesis</keyword>
<evidence type="ECO:0000259" key="26">
    <source>
        <dbReference type="Pfam" id="PF00561"/>
    </source>
</evidence>
<comment type="catalytic activity">
    <reaction evidence="24">
        <text>1-(9Z-octadecenoyl)-sn-glycero-3-phosphate + (9Z)-octadecenoyl-CoA = 1,2-di-(9Z-octadecenoyl)-sn-glycero-3-phosphate + CoA</text>
        <dbReference type="Rhea" id="RHEA:37131"/>
        <dbReference type="ChEBI" id="CHEBI:57287"/>
        <dbReference type="ChEBI" id="CHEBI:57387"/>
        <dbReference type="ChEBI" id="CHEBI:74544"/>
        <dbReference type="ChEBI" id="CHEBI:74546"/>
    </reaction>
    <physiologicalReaction direction="left-to-right" evidence="24">
        <dbReference type="Rhea" id="RHEA:37132"/>
    </physiologicalReaction>
</comment>
<name>A0AAW1MIK1_POPJA</name>
<comment type="catalytic activity">
    <reaction evidence="1">
        <text>a 1-acyl-sn-glycero-3-phosphate + an acyl-CoA = a 1,2-diacyl-sn-glycero-3-phosphate + CoA</text>
        <dbReference type="Rhea" id="RHEA:19709"/>
        <dbReference type="ChEBI" id="CHEBI:57287"/>
        <dbReference type="ChEBI" id="CHEBI:57970"/>
        <dbReference type="ChEBI" id="CHEBI:58342"/>
        <dbReference type="ChEBI" id="CHEBI:58608"/>
        <dbReference type="EC" id="2.3.1.51"/>
    </reaction>
    <physiologicalReaction direction="left-to-right" evidence="1">
        <dbReference type="Rhea" id="RHEA:19710"/>
    </physiologicalReaction>
</comment>
<evidence type="ECO:0000256" key="4">
    <source>
        <dbReference type="ARBA" id="ARBA00004502"/>
    </source>
</evidence>
<evidence type="ECO:0000256" key="23">
    <source>
        <dbReference type="ARBA" id="ARBA00048770"/>
    </source>
</evidence>
<evidence type="ECO:0000256" key="12">
    <source>
        <dbReference type="ARBA" id="ARBA00023098"/>
    </source>
</evidence>
<evidence type="ECO:0000256" key="6">
    <source>
        <dbReference type="ARBA" id="ARBA00022490"/>
    </source>
</evidence>
<dbReference type="InterPro" id="IPR029058">
    <property type="entry name" value="AB_hydrolase_fold"/>
</dbReference>
<evidence type="ECO:0000313" key="27">
    <source>
        <dbReference type="EMBL" id="KAK9745960.1"/>
    </source>
</evidence>
<feature type="domain" description="AB hydrolase-1" evidence="26">
    <location>
        <begin position="85"/>
        <end position="341"/>
    </location>
</feature>
<dbReference type="SUPFAM" id="SSF53474">
    <property type="entry name" value="alpha/beta-Hydrolases"/>
    <property type="match status" value="1"/>
</dbReference>
<dbReference type="Gene3D" id="3.40.50.1820">
    <property type="entry name" value="alpha/beta hydrolase"/>
    <property type="match status" value="1"/>
</dbReference>